<evidence type="ECO:0000256" key="2">
    <source>
        <dbReference type="SAM" id="MobiDB-lite"/>
    </source>
</evidence>
<dbReference type="Pfam" id="PF00443">
    <property type="entry name" value="UCH"/>
    <property type="match status" value="1"/>
</dbReference>
<accession>A0A165QVQ0</accession>
<gene>
    <name evidence="4" type="ORF">NEOLEDRAFT_1180517</name>
</gene>
<feature type="coiled-coil region" evidence="1">
    <location>
        <begin position="398"/>
        <end position="429"/>
    </location>
</feature>
<dbReference type="GO" id="GO:0016579">
    <property type="term" value="P:protein deubiquitination"/>
    <property type="evidence" value="ECO:0007669"/>
    <property type="project" value="InterPro"/>
</dbReference>
<dbReference type="InterPro" id="IPR001394">
    <property type="entry name" value="Peptidase_C19_UCH"/>
</dbReference>
<dbReference type="Gene3D" id="3.90.70.10">
    <property type="entry name" value="Cysteine proteinases"/>
    <property type="match status" value="1"/>
</dbReference>
<dbReference type="InterPro" id="IPR003903">
    <property type="entry name" value="UIM_dom"/>
</dbReference>
<dbReference type="SUPFAM" id="SSF54001">
    <property type="entry name" value="Cysteine proteinases"/>
    <property type="match status" value="1"/>
</dbReference>
<sequence length="656" mass="73614">MATSDLSTPMNAEEQANVELLTSMMAGDVDAQVARRVLMKHGNDIQKAASAMLEGDRAEEYGPRSPPPSKPEKDVIDLTADEDSDIAAALRMSLETNQEQAFGPSTRAPDPNWAMVPSNKPADPNAMSQDDHTLSRAIEESLAASYSQFEKEEFFERPLSQQIRKDNRPPALRPTLPTLHYAGLVLQALYCVPQVRESIAAWRPTPPEDSSSEDVMIVEPPETGPESLVYSILEMFANMEFAVLSELSVDPLLQELGTQMASAVDNFGDLTEQFFGKVTYTVENVLNGDYANQSQKRLFHFQYGNYVDSSSSDRAPDLLEKAIVRVDIHGTEQTNDLVSYLLAQFSSHGDSMNQEVIYEPSDVVSFHLVRHLAAPLTQSGTNLETSAKALKYPKYIYLDQFLIENAALARKKRAEQKEIDEEIARLKTEKNGVMSFKGKDVLTNLSSATHFYEHVIDRETIEQQGYADMMAAKLCKVQRNIEEHLKCIDDKMAKLRDRSASLLDDPQLQKHRYDLRAVLVNEGPLGRKHLYSYTQHAGKWWKTVDWLVEEVSVEVVLNDPAGLHYGAGPYLLLYSRALSEEDEKALPERMQWMETMRDAVYDNNRLLISQLSDGDVVLPELEDYYLRPPSTAPSTYSSTSVEPPTPRGAMTPMDES</sequence>
<dbReference type="PANTHER" id="PTHR39597:SF1">
    <property type="entry name" value="UBA DOMAIN-CONTAINING PROTEIN RUP1"/>
    <property type="match status" value="1"/>
</dbReference>
<evidence type="ECO:0000313" key="4">
    <source>
        <dbReference type="EMBL" id="KZT22940.1"/>
    </source>
</evidence>
<dbReference type="STRING" id="1314782.A0A165QVQ0"/>
<dbReference type="EMBL" id="KV425590">
    <property type="protein sequence ID" value="KZT22940.1"/>
    <property type="molecule type" value="Genomic_DNA"/>
</dbReference>
<dbReference type="InterPro" id="IPR055335">
    <property type="entry name" value="Ucp6/RUP1"/>
</dbReference>
<dbReference type="InParanoid" id="A0A165QVQ0"/>
<dbReference type="PROSITE" id="PS50235">
    <property type="entry name" value="USP_3"/>
    <property type="match status" value="1"/>
</dbReference>
<dbReference type="GO" id="GO:0005634">
    <property type="term" value="C:nucleus"/>
    <property type="evidence" value="ECO:0007669"/>
    <property type="project" value="TreeGrafter"/>
</dbReference>
<dbReference type="Proteomes" id="UP000076761">
    <property type="component" value="Unassembled WGS sequence"/>
</dbReference>
<evidence type="ECO:0000313" key="5">
    <source>
        <dbReference type="Proteomes" id="UP000076761"/>
    </source>
</evidence>
<evidence type="ECO:0000256" key="1">
    <source>
        <dbReference type="SAM" id="Coils"/>
    </source>
</evidence>
<keyword evidence="1" id="KW-0175">Coiled coil</keyword>
<dbReference type="AlphaFoldDB" id="A0A165QVQ0"/>
<dbReference type="GO" id="GO:0005829">
    <property type="term" value="C:cytosol"/>
    <property type="evidence" value="ECO:0007669"/>
    <property type="project" value="TreeGrafter"/>
</dbReference>
<dbReference type="PROSITE" id="PS50330">
    <property type="entry name" value="UIM"/>
    <property type="match status" value="1"/>
</dbReference>
<keyword evidence="5" id="KW-1185">Reference proteome</keyword>
<feature type="domain" description="USP" evidence="3">
    <location>
        <begin position="170"/>
        <end position="577"/>
    </location>
</feature>
<feature type="compositionally biased region" description="Low complexity" evidence="2">
    <location>
        <begin position="628"/>
        <end position="640"/>
    </location>
</feature>
<dbReference type="InterPro" id="IPR038765">
    <property type="entry name" value="Papain-like_cys_pep_sf"/>
</dbReference>
<dbReference type="InterPro" id="IPR028889">
    <property type="entry name" value="USP"/>
</dbReference>
<name>A0A165QVQ0_9AGAM</name>
<evidence type="ECO:0000259" key="3">
    <source>
        <dbReference type="PROSITE" id="PS50235"/>
    </source>
</evidence>
<protein>
    <recommendedName>
        <fullName evidence="3">USP domain-containing protein</fullName>
    </recommendedName>
</protein>
<dbReference type="PANTHER" id="PTHR39597">
    <property type="entry name" value="UBA DOMAIN-CONTAINING PROTEIN RUP1"/>
    <property type="match status" value="1"/>
</dbReference>
<proteinExistence type="predicted"/>
<reference evidence="4 5" key="1">
    <citation type="journal article" date="2016" name="Mol. Biol. Evol.">
        <title>Comparative Genomics of Early-Diverging Mushroom-Forming Fungi Provides Insights into the Origins of Lignocellulose Decay Capabilities.</title>
        <authorList>
            <person name="Nagy L.G."/>
            <person name="Riley R."/>
            <person name="Tritt A."/>
            <person name="Adam C."/>
            <person name="Daum C."/>
            <person name="Floudas D."/>
            <person name="Sun H."/>
            <person name="Yadav J.S."/>
            <person name="Pangilinan J."/>
            <person name="Larsson K.H."/>
            <person name="Matsuura K."/>
            <person name="Barry K."/>
            <person name="Labutti K."/>
            <person name="Kuo R."/>
            <person name="Ohm R.A."/>
            <person name="Bhattacharya S.S."/>
            <person name="Shirouzu T."/>
            <person name="Yoshinaga Y."/>
            <person name="Martin F.M."/>
            <person name="Grigoriev I.V."/>
            <person name="Hibbett D.S."/>
        </authorList>
    </citation>
    <scope>NUCLEOTIDE SEQUENCE [LARGE SCALE GENOMIC DNA]</scope>
    <source>
        <strain evidence="4 5">HHB14362 ss-1</strain>
    </source>
</reference>
<organism evidence="4 5">
    <name type="scientific">Neolentinus lepideus HHB14362 ss-1</name>
    <dbReference type="NCBI Taxonomy" id="1314782"/>
    <lineage>
        <taxon>Eukaryota</taxon>
        <taxon>Fungi</taxon>
        <taxon>Dikarya</taxon>
        <taxon>Basidiomycota</taxon>
        <taxon>Agaricomycotina</taxon>
        <taxon>Agaricomycetes</taxon>
        <taxon>Gloeophyllales</taxon>
        <taxon>Gloeophyllaceae</taxon>
        <taxon>Neolentinus</taxon>
    </lineage>
</organism>
<feature type="region of interest" description="Disordered" evidence="2">
    <location>
        <begin position="49"/>
        <end position="74"/>
    </location>
</feature>
<dbReference type="OrthoDB" id="443682at2759"/>
<dbReference type="GO" id="GO:0004843">
    <property type="term" value="F:cysteine-type deubiquitinase activity"/>
    <property type="evidence" value="ECO:0007669"/>
    <property type="project" value="InterPro"/>
</dbReference>
<feature type="region of interest" description="Disordered" evidence="2">
    <location>
        <begin position="628"/>
        <end position="656"/>
    </location>
</feature>